<dbReference type="PANTHER" id="PTHR42905:SF5">
    <property type="entry name" value="CARBOXYVINYL-CARBOXYPHOSPHONATE PHOSPHORYLMUTASE, CHLOROPLASTIC"/>
    <property type="match status" value="1"/>
</dbReference>
<dbReference type="Gene3D" id="3.20.20.60">
    <property type="entry name" value="Phosphoenolpyruvate-binding domains"/>
    <property type="match status" value="1"/>
</dbReference>
<dbReference type="EMBL" id="BAABIE010000007">
    <property type="protein sequence ID" value="GAA4748566.1"/>
    <property type="molecule type" value="Genomic_DNA"/>
</dbReference>
<dbReference type="InterPro" id="IPR015813">
    <property type="entry name" value="Pyrv/PenolPyrv_kinase-like_dom"/>
</dbReference>
<evidence type="ECO:0000256" key="6">
    <source>
        <dbReference type="RuleBase" id="RU361121"/>
    </source>
</evidence>
<dbReference type="GO" id="GO:0016829">
    <property type="term" value="F:lyase activity"/>
    <property type="evidence" value="ECO:0007669"/>
    <property type="project" value="UniProtKB-KW"/>
</dbReference>
<comment type="catalytic activity">
    <reaction evidence="6">
        <text>(2S,3R)-3-hydroxybutane-1,2,3-tricarboxylate = pyruvate + succinate</text>
        <dbReference type="Rhea" id="RHEA:16809"/>
        <dbReference type="ChEBI" id="CHEBI:15361"/>
        <dbReference type="ChEBI" id="CHEBI:30031"/>
        <dbReference type="ChEBI" id="CHEBI:57429"/>
        <dbReference type="EC" id="4.1.3.30"/>
    </reaction>
</comment>
<dbReference type="InterPro" id="IPR039556">
    <property type="entry name" value="ICL/PEPM"/>
</dbReference>
<comment type="similarity">
    <text evidence="2 6">Belongs to the isocitrate lyase/PEP mutase superfamily. Methylisocitrate lyase family.</text>
</comment>
<evidence type="ECO:0000256" key="3">
    <source>
        <dbReference type="ARBA" id="ARBA00022723"/>
    </source>
</evidence>
<comment type="function">
    <text evidence="6">Catalyzes the thermodynamically favored C-C bond cleavage of (2R,3S)-2-methylisocitrate to yield pyruvate and succinate.</text>
</comment>
<dbReference type="RefSeq" id="WP_246994890.1">
    <property type="nucleotide sequence ID" value="NZ_BAABIE010000007.1"/>
</dbReference>
<evidence type="ECO:0000256" key="4">
    <source>
        <dbReference type="ARBA" id="ARBA00022842"/>
    </source>
</evidence>
<gene>
    <name evidence="7" type="primary">prpB</name>
    <name evidence="7" type="ORF">GCM10023217_18430</name>
</gene>
<reference evidence="8" key="1">
    <citation type="journal article" date="2019" name="Int. J. Syst. Evol. Microbiol.">
        <title>The Global Catalogue of Microorganisms (GCM) 10K type strain sequencing project: providing services to taxonomists for standard genome sequencing and annotation.</title>
        <authorList>
            <consortium name="The Broad Institute Genomics Platform"/>
            <consortium name="The Broad Institute Genome Sequencing Center for Infectious Disease"/>
            <person name="Wu L."/>
            <person name="Ma J."/>
        </authorList>
    </citation>
    <scope>NUCLEOTIDE SEQUENCE [LARGE SCALE GENOMIC DNA]</scope>
    <source>
        <strain evidence="8">JCM 18077</strain>
    </source>
</reference>
<comment type="cofactor">
    <cofactor evidence="1">
        <name>Mg(2+)</name>
        <dbReference type="ChEBI" id="CHEBI:18420"/>
    </cofactor>
</comment>
<accession>A0ABP8Z784</accession>
<dbReference type="Pfam" id="PF13714">
    <property type="entry name" value="PEP_mutase"/>
    <property type="match status" value="1"/>
</dbReference>
<dbReference type="PANTHER" id="PTHR42905">
    <property type="entry name" value="PHOSPHOENOLPYRUVATE CARBOXYLASE"/>
    <property type="match status" value="1"/>
</dbReference>
<evidence type="ECO:0000313" key="7">
    <source>
        <dbReference type="EMBL" id="GAA4748566.1"/>
    </source>
</evidence>
<evidence type="ECO:0000256" key="5">
    <source>
        <dbReference type="ARBA" id="ARBA00023239"/>
    </source>
</evidence>
<dbReference type="InterPro" id="IPR012695">
    <property type="entry name" value="PrpB"/>
</dbReference>
<keyword evidence="4" id="KW-0460">Magnesium</keyword>
<dbReference type="PROSITE" id="PS00161">
    <property type="entry name" value="ISOCITRATE_LYASE"/>
    <property type="match status" value="1"/>
</dbReference>
<organism evidence="7 8">
    <name type="scientific">Gordonia alkaliphila</name>
    <dbReference type="NCBI Taxonomy" id="1053547"/>
    <lineage>
        <taxon>Bacteria</taxon>
        <taxon>Bacillati</taxon>
        <taxon>Actinomycetota</taxon>
        <taxon>Actinomycetes</taxon>
        <taxon>Mycobacteriales</taxon>
        <taxon>Gordoniaceae</taxon>
        <taxon>Gordonia</taxon>
    </lineage>
</organism>
<dbReference type="Proteomes" id="UP001500822">
    <property type="component" value="Unassembled WGS sequence"/>
</dbReference>
<dbReference type="InterPro" id="IPR040442">
    <property type="entry name" value="Pyrv_kinase-like_dom_sf"/>
</dbReference>
<sequence length="304" mass="32025">MRLFSSGVTDADKRKALRAGLASGDLQRWPGAFSPLVAKIVADAGFEGVYVSGAALSADLGLPDIGLTTLTEVAARGGAIARATDLPTLIDADTGFGEPMSAARTVAALEDAGLAGCHLEDQVNPKRCGHLDGKEVVPTTEMVRRLGAAVSARRDENFVICARTDARGVEGLDAAIARATEYAAAGADLIFTEALADLDEFARFRDAVDVPLLANMTEFGKSELLTADQLRSIGYNAVIYPVTTLRLAMGAVESGLAAIAADGTQAGVVDRMQHRARLYEFLQYADYNAFDSEIFTYSRPGGTS</sequence>
<dbReference type="NCBIfam" id="TIGR02317">
    <property type="entry name" value="prpB"/>
    <property type="match status" value="1"/>
</dbReference>
<dbReference type="CDD" id="cd00377">
    <property type="entry name" value="ICL_PEPM"/>
    <property type="match status" value="1"/>
</dbReference>
<comment type="pathway">
    <text evidence="6">Organic acid metabolism; propanoate degradation.</text>
</comment>
<keyword evidence="8" id="KW-1185">Reference proteome</keyword>
<protein>
    <recommendedName>
        <fullName evidence="6">Methylisocitrate lyase</fullName>
        <ecNumber evidence="6">4.1.3.30</ecNumber>
    </recommendedName>
</protein>
<evidence type="ECO:0000256" key="2">
    <source>
        <dbReference type="ARBA" id="ARBA00009282"/>
    </source>
</evidence>
<keyword evidence="3" id="KW-0479">Metal-binding</keyword>
<keyword evidence="5 6" id="KW-0456">Lyase</keyword>
<name>A0ABP8Z784_9ACTN</name>
<dbReference type="SUPFAM" id="SSF51621">
    <property type="entry name" value="Phosphoenolpyruvate/pyruvate domain"/>
    <property type="match status" value="1"/>
</dbReference>
<evidence type="ECO:0000313" key="8">
    <source>
        <dbReference type="Proteomes" id="UP001500822"/>
    </source>
</evidence>
<evidence type="ECO:0000256" key="1">
    <source>
        <dbReference type="ARBA" id="ARBA00001946"/>
    </source>
</evidence>
<proteinExistence type="inferred from homology"/>
<comment type="caution">
    <text evidence="7">The sequence shown here is derived from an EMBL/GenBank/DDBJ whole genome shotgun (WGS) entry which is preliminary data.</text>
</comment>
<dbReference type="EC" id="4.1.3.30" evidence="6"/>
<dbReference type="InterPro" id="IPR018523">
    <property type="entry name" value="Isocitrate_lyase_ph_CS"/>
</dbReference>